<comment type="caution">
    <text evidence="1">The sequence shown here is derived from an EMBL/GenBank/DDBJ whole genome shotgun (WGS) entry which is preliminary data.</text>
</comment>
<reference evidence="1" key="1">
    <citation type="submission" date="2021-05" db="EMBL/GenBank/DDBJ databases">
        <authorList>
            <person name="Pan Q."/>
            <person name="Jouanno E."/>
            <person name="Zahm M."/>
            <person name="Klopp C."/>
            <person name="Cabau C."/>
            <person name="Louis A."/>
            <person name="Berthelot C."/>
            <person name="Parey E."/>
            <person name="Roest Crollius H."/>
            <person name="Montfort J."/>
            <person name="Robinson-Rechavi M."/>
            <person name="Bouchez O."/>
            <person name="Lampietro C."/>
            <person name="Lopez Roques C."/>
            <person name="Donnadieu C."/>
            <person name="Postlethwait J."/>
            <person name="Bobe J."/>
            <person name="Dillon D."/>
            <person name="Chandos A."/>
            <person name="von Hippel F."/>
            <person name="Guiguen Y."/>
        </authorList>
    </citation>
    <scope>NUCLEOTIDE SEQUENCE</scope>
    <source>
        <strain evidence="1">YG-Jan2019</strain>
    </source>
</reference>
<dbReference type="Proteomes" id="UP001157502">
    <property type="component" value="Chromosome 16"/>
</dbReference>
<proteinExistence type="predicted"/>
<keyword evidence="2" id="KW-1185">Reference proteome</keyword>
<name>A0ACC2G9I7_DALPE</name>
<dbReference type="EMBL" id="CM055743">
    <property type="protein sequence ID" value="KAJ8000316.1"/>
    <property type="molecule type" value="Genomic_DNA"/>
</dbReference>
<gene>
    <name evidence="1" type="ORF">DPEC_G00203570</name>
</gene>
<accession>A0ACC2G9I7</accession>
<organism evidence="1 2">
    <name type="scientific">Dallia pectoralis</name>
    <name type="common">Alaska blackfish</name>
    <dbReference type="NCBI Taxonomy" id="75939"/>
    <lineage>
        <taxon>Eukaryota</taxon>
        <taxon>Metazoa</taxon>
        <taxon>Chordata</taxon>
        <taxon>Craniata</taxon>
        <taxon>Vertebrata</taxon>
        <taxon>Euteleostomi</taxon>
        <taxon>Actinopterygii</taxon>
        <taxon>Neopterygii</taxon>
        <taxon>Teleostei</taxon>
        <taxon>Protacanthopterygii</taxon>
        <taxon>Esociformes</taxon>
        <taxon>Umbridae</taxon>
        <taxon>Dallia</taxon>
    </lineage>
</organism>
<evidence type="ECO:0000313" key="1">
    <source>
        <dbReference type="EMBL" id="KAJ8000316.1"/>
    </source>
</evidence>
<sequence length="80" mass="8607">MSGKLSGTCGDIWKPAVKFQQTEDALNVLTPNILKVAPSGNQRSLLSSLLGTETNQDLQRSASILILPIQGELQVALLFK</sequence>
<evidence type="ECO:0000313" key="2">
    <source>
        <dbReference type="Proteomes" id="UP001157502"/>
    </source>
</evidence>
<protein>
    <submittedName>
        <fullName evidence="1">Uncharacterized protein</fullName>
    </submittedName>
</protein>